<dbReference type="EMBL" id="UXUI01007381">
    <property type="protein sequence ID" value="VDD87299.1"/>
    <property type="molecule type" value="Genomic_DNA"/>
</dbReference>
<gene>
    <name evidence="1" type="ORF">EVEC_LOCUS2442</name>
</gene>
<dbReference type="Proteomes" id="UP000274131">
    <property type="component" value="Unassembled WGS sequence"/>
</dbReference>
<evidence type="ECO:0000313" key="1">
    <source>
        <dbReference type="EMBL" id="VDD87299.1"/>
    </source>
</evidence>
<evidence type="ECO:0000313" key="2">
    <source>
        <dbReference type="Proteomes" id="UP000274131"/>
    </source>
</evidence>
<accession>A0A0N4UYR6</accession>
<organism evidence="3">
    <name type="scientific">Enterobius vermicularis</name>
    <name type="common">Human pinworm</name>
    <dbReference type="NCBI Taxonomy" id="51028"/>
    <lineage>
        <taxon>Eukaryota</taxon>
        <taxon>Metazoa</taxon>
        <taxon>Ecdysozoa</taxon>
        <taxon>Nematoda</taxon>
        <taxon>Chromadorea</taxon>
        <taxon>Rhabditida</taxon>
        <taxon>Spirurina</taxon>
        <taxon>Oxyuridomorpha</taxon>
        <taxon>Oxyuroidea</taxon>
        <taxon>Oxyuridae</taxon>
        <taxon>Enterobius</taxon>
    </lineage>
</organism>
<keyword evidence="2" id="KW-1185">Reference proteome</keyword>
<dbReference type="OrthoDB" id="5791156at2759"/>
<sequence length="239" mass="27022">MFHILVVYINCYFLQMSNVVDKLRRGVAKTIQAASENEVYDSLPDCDDLLLANKFTIKIYELPSDCNAPSPSDFRPVHFEVNAKGSTCGKLFAGELVDGQGILLRTTRGKAVMDVRLPENSRTHMGKILHPAGATLYKVVCNILDFVSTEMKEVSKFALKLCTTAQRLFYRKQRIFKVFGLLQNLVRCCVCMNGEYSLDFYKPNCGSVGFVRPSIFTTKESIELEFKFVIFSVLLIKLI</sequence>
<name>A0A0N4UYR6_ENTVE</name>
<proteinExistence type="predicted"/>
<reference evidence="3" key="1">
    <citation type="submission" date="2017-02" db="UniProtKB">
        <authorList>
            <consortium name="WormBaseParasite"/>
        </authorList>
    </citation>
    <scope>IDENTIFICATION</scope>
</reference>
<dbReference type="WBParaSite" id="EVEC_0000273401-mRNA-1">
    <property type="protein sequence ID" value="EVEC_0000273401-mRNA-1"/>
    <property type="gene ID" value="EVEC_0000273401"/>
</dbReference>
<reference evidence="1 2" key="2">
    <citation type="submission" date="2018-10" db="EMBL/GenBank/DDBJ databases">
        <authorList>
            <consortium name="Pathogen Informatics"/>
        </authorList>
    </citation>
    <scope>NUCLEOTIDE SEQUENCE [LARGE SCALE GENOMIC DNA]</scope>
</reference>
<evidence type="ECO:0000313" key="3">
    <source>
        <dbReference type="WBParaSite" id="EVEC_0000273401-mRNA-1"/>
    </source>
</evidence>
<dbReference type="AlphaFoldDB" id="A0A0N4UYR6"/>
<protein>
    <submittedName>
        <fullName evidence="3">Exosome complex component RRP45</fullName>
    </submittedName>
</protein>